<dbReference type="GO" id="GO:0005886">
    <property type="term" value="C:plasma membrane"/>
    <property type="evidence" value="ECO:0007669"/>
    <property type="project" value="UniProtKB-SubCell"/>
</dbReference>
<dbReference type="FunFam" id="1.20.1740.10:FF:000001">
    <property type="entry name" value="Amino acid permease"/>
    <property type="match status" value="1"/>
</dbReference>
<dbReference type="InterPro" id="IPR004841">
    <property type="entry name" value="AA-permease/SLC12A_dom"/>
</dbReference>
<sequence>MNANNARLQKRLLPRHISLMAMGGAIGTGIFKGSAETVSIAGPGVIFSYVLAGLFLLVVMGAIAEMASAYPNTNIKGFVQKAFGKRASFVMGWMYCFMWLAVCVIEVVVAGSFLQYWLPAIPLWLLSLGCAAFVLGINMMNVKNYGEFEFWFAGIKIVMIMVFIILGACILFGLIPTDKTGYLQNYVNHGGLFPNGWMSIFPALLIVMFSYGGSELIGVTITETKNAEQILPKVIKSFILRIVLFYTLPILIICGLIPWNELSGQASPFVQVLSMVGLQSAAHIMNFILITAVLSAANSGIYGCTRMLHSLATEGEAPKSFSYVSKEGVPVASLLLTAVVLTAGSMVAFIAQDQVFTILMAVPGFVVSLVWTGICSAQLKLRRTYSKEPSFKVWGFPYITGATLVFLFIILTAFVLDGQNRVSIMACLLIFASLIAISFVKFKKGMEIDTTNENKSAV</sequence>
<organism evidence="9 10">
    <name type="scientific">Neobacillus mesonae</name>
    <dbReference type="NCBI Taxonomy" id="1193713"/>
    <lineage>
        <taxon>Bacteria</taxon>
        <taxon>Bacillati</taxon>
        <taxon>Bacillota</taxon>
        <taxon>Bacilli</taxon>
        <taxon>Bacillales</taxon>
        <taxon>Bacillaceae</taxon>
        <taxon>Neobacillus</taxon>
    </lineage>
</organism>
<keyword evidence="6 7" id="KW-0472">Membrane</keyword>
<dbReference type="OrthoDB" id="9780162at2"/>
<keyword evidence="5 7" id="KW-1133">Transmembrane helix</keyword>
<dbReference type="GO" id="GO:0006865">
    <property type="term" value="P:amino acid transport"/>
    <property type="evidence" value="ECO:0007669"/>
    <property type="project" value="UniProtKB-KW"/>
</dbReference>
<evidence type="ECO:0000256" key="2">
    <source>
        <dbReference type="ARBA" id="ARBA00022448"/>
    </source>
</evidence>
<evidence type="ECO:0000256" key="7">
    <source>
        <dbReference type="SAM" id="Phobius"/>
    </source>
</evidence>
<protein>
    <submittedName>
        <fullName evidence="9">Amino acid permease</fullName>
    </submittedName>
</protein>
<keyword evidence="10" id="KW-1185">Reference proteome</keyword>
<feature type="transmembrane region" description="Helical" evidence="7">
    <location>
        <begin position="238"/>
        <end position="260"/>
    </location>
</feature>
<keyword evidence="3 7" id="KW-0812">Transmembrane</keyword>
<dbReference type="AlphaFoldDB" id="A0A3Q9QWL8"/>
<evidence type="ECO:0000256" key="6">
    <source>
        <dbReference type="ARBA" id="ARBA00023136"/>
    </source>
</evidence>
<evidence type="ECO:0000313" key="9">
    <source>
        <dbReference type="EMBL" id="AZU63451.1"/>
    </source>
</evidence>
<feature type="transmembrane region" description="Helical" evidence="7">
    <location>
        <begin position="12"/>
        <end position="31"/>
    </location>
</feature>
<dbReference type="KEGG" id="nmk:CHR53_20465"/>
<feature type="transmembrane region" description="Helical" evidence="7">
    <location>
        <begin position="422"/>
        <end position="440"/>
    </location>
</feature>
<evidence type="ECO:0000256" key="3">
    <source>
        <dbReference type="ARBA" id="ARBA00022692"/>
    </source>
</evidence>
<feature type="transmembrane region" description="Helical" evidence="7">
    <location>
        <begin position="195"/>
        <end position="217"/>
    </location>
</feature>
<evidence type="ECO:0000256" key="1">
    <source>
        <dbReference type="ARBA" id="ARBA00004651"/>
    </source>
</evidence>
<dbReference type="PIRSF" id="PIRSF006060">
    <property type="entry name" value="AA_transporter"/>
    <property type="match status" value="1"/>
</dbReference>
<dbReference type="PROSITE" id="PS00218">
    <property type="entry name" value="AMINO_ACID_PERMEASE_1"/>
    <property type="match status" value="1"/>
</dbReference>
<keyword evidence="4" id="KW-0029">Amino-acid transport</keyword>
<feature type="transmembrane region" description="Helical" evidence="7">
    <location>
        <begin position="395"/>
        <end position="416"/>
    </location>
</feature>
<dbReference type="PANTHER" id="PTHR43495">
    <property type="entry name" value="GABA PERMEASE"/>
    <property type="match status" value="1"/>
</dbReference>
<feature type="transmembrane region" description="Helical" evidence="7">
    <location>
        <begin position="116"/>
        <end position="138"/>
    </location>
</feature>
<dbReference type="RefSeq" id="WP_066385832.1">
    <property type="nucleotide sequence ID" value="NZ_CP022572.1"/>
</dbReference>
<evidence type="ECO:0000259" key="8">
    <source>
        <dbReference type="Pfam" id="PF00324"/>
    </source>
</evidence>
<feature type="transmembrane region" description="Helical" evidence="7">
    <location>
        <begin position="280"/>
        <end position="301"/>
    </location>
</feature>
<dbReference type="EMBL" id="CP022572">
    <property type="protein sequence ID" value="AZU63451.1"/>
    <property type="molecule type" value="Genomic_DNA"/>
</dbReference>
<dbReference type="PANTHER" id="PTHR43495:SF5">
    <property type="entry name" value="GAMMA-AMINOBUTYRIC ACID PERMEASE"/>
    <property type="match status" value="1"/>
</dbReference>
<feature type="transmembrane region" description="Helical" evidence="7">
    <location>
        <begin position="88"/>
        <end position="110"/>
    </location>
</feature>
<dbReference type="InterPro" id="IPR004840">
    <property type="entry name" value="Amino_acid_permease_CS"/>
</dbReference>
<proteinExistence type="predicted"/>
<feature type="transmembrane region" description="Helical" evidence="7">
    <location>
        <begin position="46"/>
        <end position="67"/>
    </location>
</feature>
<keyword evidence="2" id="KW-0813">Transport</keyword>
<feature type="domain" description="Amino acid permease/ SLC12A" evidence="8">
    <location>
        <begin position="16"/>
        <end position="417"/>
    </location>
</feature>
<feature type="transmembrane region" description="Helical" evidence="7">
    <location>
        <begin position="356"/>
        <end position="374"/>
    </location>
</feature>
<dbReference type="Gene3D" id="1.20.1740.10">
    <property type="entry name" value="Amino acid/polyamine transporter I"/>
    <property type="match status" value="1"/>
</dbReference>
<feature type="transmembrane region" description="Helical" evidence="7">
    <location>
        <begin position="150"/>
        <end position="175"/>
    </location>
</feature>
<name>A0A3Q9QWL8_9BACI</name>
<dbReference type="GO" id="GO:0055085">
    <property type="term" value="P:transmembrane transport"/>
    <property type="evidence" value="ECO:0007669"/>
    <property type="project" value="InterPro"/>
</dbReference>
<accession>A0A3Q9QWL8</accession>
<gene>
    <name evidence="9" type="ORF">CHR53_20465</name>
</gene>
<comment type="subcellular location">
    <subcellularLocation>
        <location evidence="1">Cell membrane</location>
        <topology evidence="1">Multi-pass membrane protein</topology>
    </subcellularLocation>
</comment>
<evidence type="ECO:0000256" key="5">
    <source>
        <dbReference type="ARBA" id="ARBA00022989"/>
    </source>
</evidence>
<evidence type="ECO:0000313" key="10">
    <source>
        <dbReference type="Proteomes" id="UP000282892"/>
    </source>
</evidence>
<evidence type="ECO:0000256" key="4">
    <source>
        <dbReference type="ARBA" id="ARBA00022970"/>
    </source>
</evidence>
<dbReference type="Proteomes" id="UP000282892">
    <property type="component" value="Chromosome"/>
</dbReference>
<feature type="transmembrane region" description="Helical" evidence="7">
    <location>
        <begin position="329"/>
        <end position="350"/>
    </location>
</feature>
<dbReference type="STRING" id="1193713.GCA_001636315_00974"/>
<dbReference type="Pfam" id="PF00324">
    <property type="entry name" value="AA_permease"/>
    <property type="match status" value="1"/>
</dbReference>
<reference evidence="9 10" key="1">
    <citation type="submission" date="2017-07" db="EMBL/GenBank/DDBJ databases">
        <title>The complete genome sequence of Bacillus mesonae strain H20-5, an efficient strain improving plant abiotic stress resistance.</title>
        <authorList>
            <person name="Kim S.Y."/>
            <person name="Song H."/>
            <person name="Sang M.K."/>
            <person name="Weon H.-Y."/>
            <person name="Song J."/>
        </authorList>
    </citation>
    <scope>NUCLEOTIDE SEQUENCE [LARGE SCALE GENOMIC DNA]</scope>
    <source>
        <strain evidence="9 10">H20-5</strain>
    </source>
</reference>